<protein>
    <submittedName>
        <fullName evidence="1">Uncharacterized protein</fullName>
    </submittedName>
</protein>
<gene>
    <name evidence="1" type="ORF">SAMN05444280_11970</name>
</gene>
<proteinExistence type="predicted"/>
<dbReference type="AlphaFoldDB" id="A0A1M6JB37"/>
<reference evidence="1 2" key="1">
    <citation type="submission" date="2016-11" db="EMBL/GenBank/DDBJ databases">
        <authorList>
            <person name="Jaros S."/>
            <person name="Januszkiewicz K."/>
            <person name="Wedrychowicz H."/>
        </authorList>
    </citation>
    <scope>NUCLEOTIDE SEQUENCE [LARGE SCALE GENOMIC DNA]</scope>
    <source>
        <strain evidence="1 2">DSM 27063</strain>
    </source>
</reference>
<dbReference type="EMBL" id="FQZE01000019">
    <property type="protein sequence ID" value="SHJ43900.1"/>
    <property type="molecule type" value="Genomic_DNA"/>
</dbReference>
<accession>A0A1M6JB37</accession>
<name>A0A1M6JB37_9BACT</name>
<evidence type="ECO:0000313" key="2">
    <source>
        <dbReference type="Proteomes" id="UP000184050"/>
    </source>
</evidence>
<keyword evidence="2" id="KW-1185">Reference proteome</keyword>
<sequence>MITVKMTRAEYEAYLLYLKGIEVMRNAKKGEGENSLLDEYLSDPVNVKEIEAGLEDIKAGRISYIDPDNLWKSIR</sequence>
<organism evidence="1 2">
    <name type="scientific">Tangfeifania diversioriginum</name>
    <dbReference type="NCBI Taxonomy" id="1168035"/>
    <lineage>
        <taxon>Bacteria</taxon>
        <taxon>Pseudomonadati</taxon>
        <taxon>Bacteroidota</taxon>
        <taxon>Bacteroidia</taxon>
        <taxon>Marinilabiliales</taxon>
        <taxon>Prolixibacteraceae</taxon>
        <taxon>Tangfeifania</taxon>
    </lineage>
</organism>
<dbReference type="STRING" id="1168035.SAMN05444280_11970"/>
<dbReference type="Proteomes" id="UP000184050">
    <property type="component" value="Unassembled WGS sequence"/>
</dbReference>
<evidence type="ECO:0000313" key="1">
    <source>
        <dbReference type="EMBL" id="SHJ43900.1"/>
    </source>
</evidence>